<dbReference type="STRING" id="1440053.GCA_000718095_00789"/>
<dbReference type="OrthoDB" id="3454650at2"/>
<dbReference type="EMBL" id="AZSP01000071">
    <property type="protein sequence ID" value="PVE12580.1"/>
    <property type="molecule type" value="Genomic_DNA"/>
</dbReference>
<dbReference type="Proteomes" id="UP000245992">
    <property type="component" value="Unassembled WGS sequence"/>
</dbReference>
<reference evidence="2 3" key="1">
    <citation type="submission" date="2013-12" db="EMBL/GenBank/DDBJ databases">
        <title>Annotated genome of Streptomyces scopuliridis.</title>
        <authorList>
            <person name="Olson J.B."/>
        </authorList>
    </citation>
    <scope>NUCLEOTIDE SEQUENCE [LARGE SCALE GENOMIC DNA]</scope>
    <source>
        <strain evidence="2 3">RB72</strain>
    </source>
</reference>
<accession>A0A2T7TBN3</accession>
<keyword evidence="1" id="KW-0732">Signal</keyword>
<evidence type="ECO:0000313" key="2">
    <source>
        <dbReference type="EMBL" id="PVE12580.1"/>
    </source>
</evidence>
<gene>
    <name evidence="2" type="ORF">Y717_30830</name>
</gene>
<dbReference type="AlphaFoldDB" id="A0A2T7TBN3"/>
<sequence>MHTQHLLRTAAASLTLAATLLTTGVANAAAVASGTAGTTPGWELSLSGNSPVESLKSVSSVSEDLAWAVGRKAQHGVIMRWDGERWSEDTAPGLPAVWEWSSVSAVAADDVWAYGMVNRIQALVHYDGERWSTVPTTGPSDDSWPEVPIKAVPGRLFKGGNALYTYADGAWQTFALPRLVDIRDIDALSADDAYATGMRYPVDGGHPVTYHWDGTTWTLMEEPPVRAGTDTAKIAADSPDSVYVAGWADGPDAGPPVPTVTHWNGTAWKDVTGSLAGLYLHAIAPDGRGGLWATGNDQSESPRSWPVFWHYDGTSWTKRPGATAPDGDTRYPSYSFYDLAPAGDSGAFWAVGDYSTPMDANGDQTVNGLIERSTTLPLTAAPR</sequence>
<evidence type="ECO:0000256" key="1">
    <source>
        <dbReference type="SAM" id="SignalP"/>
    </source>
</evidence>
<protein>
    <recommendedName>
        <fullName evidence="4">Secreted protein</fullName>
    </recommendedName>
</protein>
<name>A0A2T7TBN3_9ACTN</name>
<keyword evidence="3" id="KW-1185">Reference proteome</keyword>
<comment type="caution">
    <text evidence="2">The sequence shown here is derived from an EMBL/GenBank/DDBJ whole genome shotgun (WGS) entry which is preliminary data.</text>
</comment>
<organism evidence="2 3">
    <name type="scientific">Streptomyces scopuliridis RB72</name>
    <dbReference type="NCBI Taxonomy" id="1440053"/>
    <lineage>
        <taxon>Bacteria</taxon>
        <taxon>Bacillati</taxon>
        <taxon>Actinomycetota</taxon>
        <taxon>Actinomycetes</taxon>
        <taxon>Kitasatosporales</taxon>
        <taxon>Streptomycetaceae</taxon>
        <taxon>Streptomyces</taxon>
    </lineage>
</organism>
<evidence type="ECO:0000313" key="3">
    <source>
        <dbReference type="Proteomes" id="UP000245992"/>
    </source>
</evidence>
<dbReference type="RefSeq" id="WP_030349986.1">
    <property type="nucleotide sequence ID" value="NZ_AZSP01000071.1"/>
</dbReference>
<dbReference type="GeneID" id="95543731"/>
<proteinExistence type="predicted"/>
<feature type="signal peptide" evidence="1">
    <location>
        <begin position="1"/>
        <end position="28"/>
    </location>
</feature>
<evidence type="ECO:0008006" key="4">
    <source>
        <dbReference type="Google" id="ProtNLM"/>
    </source>
</evidence>
<feature type="chain" id="PRO_5015524623" description="Secreted protein" evidence="1">
    <location>
        <begin position="29"/>
        <end position="383"/>
    </location>
</feature>